<evidence type="ECO:0000256" key="7">
    <source>
        <dbReference type="RuleBase" id="RU363032"/>
    </source>
</evidence>
<dbReference type="InterPro" id="IPR035906">
    <property type="entry name" value="MetI-like_sf"/>
</dbReference>
<feature type="transmembrane region" description="Helical" evidence="7">
    <location>
        <begin position="306"/>
        <end position="327"/>
    </location>
</feature>
<evidence type="ECO:0000256" key="5">
    <source>
        <dbReference type="ARBA" id="ARBA00022989"/>
    </source>
</evidence>
<dbReference type="GO" id="GO:0005886">
    <property type="term" value="C:plasma membrane"/>
    <property type="evidence" value="ECO:0007669"/>
    <property type="project" value="UniProtKB-SubCell"/>
</dbReference>
<evidence type="ECO:0000256" key="3">
    <source>
        <dbReference type="ARBA" id="ARBA00022475"/>
    </source>
</evidence>
<keyword evidence="2 7" id="KW-0813">Transport</keyword>
<evidence type="ECO:0000259" key="9">
    <source>
        <dbReference type="PROSITE" id="PS50928"/>
    </source>
</evidence>
<comment type="similarity">
    <text evidence="7">Belongs to the binding-protein-dependent transport system permease family.</text>
</comment>
<name>A0A1H0WRH7_9ACTN</name>
<evidence type="ECO:0000256" key="4">
    <source>
        <dbReference type="ARBA" id="ARBA00022692"/>
    </source>
</evidence>
<proteinExistence type="inferred from homology"/>
<dbReference type="AlphaFoldDB" id="A0A1H0WRH7"/>
<keyword evidence="3" id="KW-1003">Cell membrane</keyword>
<feature type="transmembrane region" description="Helical" evidence="7">
    <location>
        <begin position="351"/>
        <end position="378"/>
    </location>
</feature>
<dbReference type="PANTHER" id="PTHR43163:SF6">
    <property type="entry name" value="DIPEPTIDE TRANSPORT SYSTEM PERMEASE PROTEIN DPPB-RELATED"/>
    <property type="match status" value="1"/>
</dbReference>
<evidence type="ECO:0000256" key="6">
    <source>
        <dbReference type="ARBA" id="ARBA00023136"/>
    </source>
</evidence>
<dbReference type="Pfam" id="PF19300">
    <property type="entry name" value="BPD_transp_1_N"/>
    <property type="match status" value="1"/>
</dbReference>
<feature type="transmembrane region" description="Helical" evidence="7">
    <location>
        <begin position="152"/>
        <end position="172"/>
    </location>
</feature>
<gene>
    <name evidence="10" type="ORF">SAMN04487905_11479</name>
</gene>
<dbReference type="InterPro" id="IPR000515">
    <property type="entry name" value="MetI-like"/>
</dbReference>
<feature type="transmembrane region" description="Helical" evidence="7">
    <location>
        <begin position="244"/>
        <end position="268"/>
    </location>
</feature>
<organism evidence="10 11">
    <name type="scientific">Actinopolyspora xinjiangensis</name>
    <dbReference type="NCBI Taxonomy" id="405564"/>
    <lineage>
        <taxon>Bacteria</taxon>
        <taxon>Bacillati</taxon>
        <taxon>Actinomycetota</taxon>
        <taxon>Actinomycetes</taxon>
        <taxon>Actinopolysporales</taxon>
        <taxon>Actinopolysporaceae</taxon>
        <taxon>Actinopolyspora</taxon>
    </lineage>
</organism>
<evidence type="ECO:0000256" key="2">
    <source>
        <dbReference type="ARBA" id="ARBA00022448"/>
    </source>
</evidence>
<dbReference type="Proteomes" id="UP000199497">
    <property type="component" value="Unassembled WGS sequence"/>
</dbReference>
<dbReference type="Gene3D" id="1.10.3720.10">
    <property type="entry name" value="MetI-like"/>
    <property type="match status" value="1"/>
</dbReference>
<feature type="transmembrane region" description="Helical" evidence="7">
    <location>
        <begin position="58"/>
        <end position="78"/>
    </location>
</feature>
<evidence type="ECO:0000313" key="10">
    <source>
        <dbReference type="EMBL" id="SDP93310.1"/>
    </source>
</evidence>
<keyword evidence="4 7" id="KW-0812">Transmembrane</keyword>
<evidence type="ECO:0000256" key="1">
    <source>
        <dbReference type="ARBA" id="ARBA00004651"/>
    </source>
</evidence>
<sequence length="385" mass="41461">MGATGVVRRTVAAGPPGDAQRGERERKHRLSGALPGGAHGFPQTTEDSGLLRYTVRRLGQLLIVTVVLSVLLFGWLRALPGGPVSALLGERATEESRARLVEQLGLDQPLYVQYWKFLGRALTGDFGVSTGVQPGTPAMEVFLQRMPATLELSVLALLLAVAVGIPLGYLAARRQGGWLDNLSITWSLIGVAVPVFFLAFLLKYVFAIEFGVLPASGRQEAGLDATHATGFYVLDGLLTREWDAAWNAFVHLLLPAVALSTIPFAVIFRLTRASVLDVVEEDYVRTARSKGLGAMVVRGRHILRNAMLPVVTTIGLQTGALLSGAVLTEQVFNIAGLGQALSLGFQRQDYAVLQVVILATAMVYVLVNLLVDLAYAAIDPRLRTR</sequence>
<accession>A0A1H0WRH7</accession>
<feature type="domain" description="ABC transmembrane type-1" evidence="9">
    <location>
        <begin position="146"/>
        <end position="375"/>
    </location>
</feature>
<keyword evidence="6 7" id="KW-0472">Membrane</keyword>
<keyword evidence="11" id="KW-1185">Reference proteome</keyword>
<reference evidence="11" key="1">
    <citation type="submission" date="2016-10" db="EMBL/GenBank/DDBJ databases">
        <authorList>
            <person name="Varghese N."/>
            <person name="Submissions S."/>
        </authorList>
    </citation>
    <scope>NUCLEOTIDE SEQUENCE [LARGE SCALE GENOMIC DNA]</scope>
    <source>
        <strain evidence="11">DSM 46732</strain>
    </source>
</reference>
<dbReference type="PANTHER" id="PTHR43163">
    <property type="entry name" value="DIPEPTIDE TRANSPORT SYSTEM PERMEASE PROTEIN DPPB-RELATED"/>
    <property type="match status" value="1"/>
</dbReference>
<dbReference type="EMBL" id="FNJR01000014">
    <property type="protein sequence ID" value="SDP93310.1"/>
    <property type="molecule type" value="Genomic_DNA"/>
</dbReference>
<dbReference type="InterPro" id="IPR045621">
    <property type="entry name" value="BPD_transp_1_N"/>
</dbReference>
<dbReference type="SUPFAM" id="SSF161098">
    <property type="entry name" value="MetI-like"/>
    <property type="match status" value="1"/>
</dbReference>
<dbReference type="PROSITE" id="PS50928">
    <property type="entry name" value="ABC_TM1"/>
    <property type="match status" value="1"/>
</dbReference>
<dbReference type="Pfam" id="PF00528">
    <property type="entry name" value="BPD_transp_1"/>
    <property type="match status" value="1"/>
</dbReference>
<protein>
    <submittedName>
        <fullName evidence="10">Peptide/nickel transport system permease protein</fullName>
    </submittedName>
</protein>
<evidence type="ECO:0000313" key="11">
    <source>
        <dbReference type="Proteomes" id="UP000199497"/>
    </source>
</evidence>
<dbReference type="GO" id="GO:0055085">
    <property type="term" value="P:transmembrane transport"/>
    <property type="evidence" value="ECO:0007669"/>
    <property type="project" value="InterPro"/>
</dbReference>
<feature type="transmembrane region" description="Helical" evidence="7">
    <location>
        <begin position="184"/>
        <end position="206"/>
    </location>
</feature>
<evidence type="ECO:0000256" key="8">
    <source>
        <dbReference type="SAM" id="MobiDB-lite"/>
    </source>
</evidence>
<feature type="region of interest" description="Disordered" evidence="8">
    <location>
        <begin position="1"/>
        <end position="41"/>
    </location>
</feature>
<dbReference type="STRING" id="405564.SAMN04487905_11479"/>
<keyword evidence="5 7" id="KW-1133">Transmembrane helix</keyword>
<dbReference type="CDD" id="cd06261">
    <property type="entry name" value="TM_PBP2"/>
    <property type="match status" value="1"/>
</dbReference>
<comment type="subcellular location">
    <subcellularLocation>
        <location evidence="1 7">Cell membrane</location>
        <topology evidence="1 7">Multi-pass membrane protein</topology>
    </subcellularLocation>
</comment>